<organism evidence="2 3">
    <name type="scientific">Ridgeia piscesae</name>
    <name type="common">Tubeworm</name>
    <dbReference type="NCBI Taxonomy" id="27915"/>
    <lineage>
        <taxon>Eukaryota</taxon>
        <taxon>Metazoa</taxon>
        <taxon>Spiralia</taxon>
        <taxon>Lophotrochozoa</taxon>
        <taxon>Annelida</taxon>
        <taxon>Polychaeta</taxon>
        <taxon>Sedentaria</taxon>
        <taxon>Canalipalpata</taxon>
        <taxon>Sabellida</taxon>
        <taxon>Siboglinidae</taxon>
        <taxon>Ridgeia</taxon>
    </lineage>
</organism>
<name>A0AAD9P6B7_RIDPI</name>
<dbReference type="AlphaFoldDB" id="A0AAD9P6B7"/>
<reference evidence="2" key="1">
    <citation type="journal article" date="2023" name="Mol. Biol. Evol.">
        <title>Third-Generation Sequencing Reveals the Adaptive Role of the Epigenome in Three Deep-Sea Polychaetes.</title>
        <authorList>
            <person name="Perez M."/>
            <person name="Aroh O."/>
            <person name="Sun Y."/>
            <person name="Lan Y."/>
            <person name="Juniper S.K."/>
            <person name="Young C.R."/>
            <person name="Angers B."/>
            <person name="Qian P.Y."/>
        </authorList>
    </citation>
    <scope>NUCLEOTIDE SEQUENCE</scope>
    <source>
        <strain evidence="2">R07B-5</strain>
    </source>
</reference>
<dbReference type="SUPFAM" id="SSF56672">
    <property type="entry name" value="DNA/RNA polymerases"/>
    <property type="match status" value="1"/>
</dbReference>
<proteinExistence type="predicted"/>
<gene>
    <name evidence="2" type="ORF">NP493_119g06030</name>
</gene>
<dbReference type="InterPro" id="IPR000477">
    <property type="entry name" value="RT_dom"/>
</dbReference>
<dbReference type="PROSITE" id="PS50878">
    <property type="entry name" value="RT_POL"/>
    <property type="match status" value="1"/>
</dbReference>
<feature type="domain" description="Reverse transcriptase" evidence="1">
    <location>
        <begin position="209"/>
        <end position="479"/>
    </location>
</feature>
<evidence type="ECO:0000313" key="3">
    <source>
        <dbReference type="Proteomes" id="UP001209878"/>
    </source>
</evidence>
<dbReference type="PANTHER" id="PTHR47027:SF8">
    <property type="entry name" value="RIBONUCLEASE H"/>
    <property type="match status" value="1"/>
</dbReference>
<dbReference type="EMBL" id="JAODUO010000118">
    <property type="protein sequence ID" value="KAK2188952.1"/>
    <property type="molecule type" value="Genomic_DNA"/>
</dbReference>
<comment type="caution">
    <text evidence="2">The sequence shown here is derived from an EMBL/GenBank/DDBJ whole genome shotgun (WGS) entry which is preliminary data.</text>
</comment>
<dbReference type="Pfam" id="PF00078">
    <property type="entry name" value="RVT_1"/>
    <property type="match status" value="1"/>
</dbReference>
<evidence type="ECO:0000259" key="1">
    <source>
        <dbReference type="PROSITE" id="PS50878"/>
    </source>
</evidence>
<accession>A0AAD9P6B7</accession>
<dbReference type="InterPro" id="IPR043502">
    <property type="entry name" value="DNA/RNA_pol_sf"/>
</dbReference>
<sequence length="518" mass="58745">MDTLINTFNTAVTNTASEILGKHRPVKKPWVTADLLDLGDKRRELKKKKKYAEGVRQYSAANQEIKKGMKKAKMNWIEEQCQDIEDSMKKNNSKKTYQLVKDLTSTKQGRTTTIQVKDGKCLTEEQDIPKRWSEYCSELYNYRATGYPEVLNVPPATDNDNYPILREEVEAAVKSPKKGKSAGADNVPAELVQAGGEAMISALLTICNKIWQTGEWPTPWTQSLIITLPKKGNLQLCQNYRTISLINHPRKVMLKILLNRLKPQAEKIIAEEQAGFRPGRSTTEQICNLRILCEKYLQHQQDLYHVFIDFKKAFDRVWHAALWATMRHFNINANLIRMIQNLYDKATSAVYLNNSIGDWFRTTVGVRQGCVLSHTLFNIFLERIMTDALNDHEGTVSIGGRNITNLRFIDDIDGLAGREGELADLVERLDKTSTAFGMHINAEKTKLLTNNTNGFNTNIRVNGEKLDCVNRFKYLGAIITDEGSKPEILARIAQATAALAKLKTIWNDRNIAPAQRSD</sequence>
<dbReference type="PANTHER" id="PTHR47027">
    <property type="entry name" value="REVERSE TRANSCRIPTASE DOMAIN-CONTAINING PROTEIN"/>
    <property type="match status" value="1"/>
</dbReference>
<protein>
    <recommendedName>
        <fullName evidence="1">Reverse transcriptase domain-containing protein</fullName>
    </recommendedName>
</protein>
<keyword evidence="3" id="KW-1185">Reference proteome</keyword>
<evidence type="ECO:0000313" key="2">
    <source>
        <dbReference type="EMBL" id="KAK2188952.1"/>
    </source>
</evidence>
<dbReference type="Proteomes" id="UP001209878">
    <property type="component" value="Unassembled WGS sequence"/>
</dbReference>
<dbReference type="CDD" id="cd01650">
    <property type="entry name" value="RT_nLTR_like"/>
    <property type="match status" value="1"/>
</dbReference>